<proteinExistence type="predicted"/>
<protein>
    <submittedName>
        <fullName evidence="1">Uncharacterized protein</fullName>
    </submittedName>
</protein>
<dbReference type="Proteomes" id="UP000222862">
    <property type="component" value="Unassembled WGS sequence"/>
</dbReference>
<dbReference type="EMBL" id="NJGI01000001">
    <property type="protein sequence ID" value="PGH22779.1"/>
    <property type="molecule type" value="Genomic_DNA"/>
</dbReference>
<accession>A0A2B7YP06</accession>
<dbReference type="AlphaFoldDB" id="A0A2B7YP06"/>
<evidence type="ECO:0000313" key="1">
    <source>
        <dbReference type="EMBL" id="PGH22779.1"/>
    </source>
</evidence>
<sequence>MKKNFLSIFLLFSILTYGAGHIEEISQLRAIRSNKEFTRYKFRIAEPDNFQKEIVKILESLPGA</sequence>
<reference evidence="1 2" key="1">
    <citation type="submission" date="2017-06" db="EMBL/GenBank/DDBJ databases">
        <title>Genome sequencing of Fusobacterium nucleatum subsp. polymorphum KCOM 1232 (=ChDC F37).</title>
        <authorList>
            <person name="Kook J.-K."/>
            <person name="Park S.-N."/>
            <person name="Lim Y.K."/>
            <person name="Roh H."/>
        </authorList>
    </citation>
    <scope>NUCLEOTIDE SEQUENCE [LARGE SCALE GENOMIC DNA]</scope>
    <source>
        <strain evidence="2">KCOM 1232 ( ChDC F37)</strain>
    </source>
</reference>
<dbReference type="RefSeq" id="WP_098702803.1">
    <property type="nucleotide sequence ID" value="NZ_NJGI01000001.1"/>
</dbReference>
<organism evidence="1 2">
    <name type="scientific">Fusobacterium nucleatum subsp. polymorphum</name>
    <name type="common">Fusobacterium polymorphum</name>
    <dbReference type="NCBI Taxonomy" id="76857"/>
    <lineage>
        <taxon>Bacteria</taxon>
        <taxon>Fusobacteriati</taxon>
        <taxon>Fusobacteriota</taxon>
        <taxon>Fusobacteriia</taxon>
        <taxon>Fusobacteriales</taxon>
        <taxon>Fusobacteriaceae</taxon>
        <taxon>Fusobacterium</taxon>
    </lineage>
</organism>
<evidence type="ECO:0000313" key="2">
    <source>
        <dbReference type="Proteomes" id="UP000222862"/>
    </source>
</evidence>
<name>A0A2B7YP06_FUSNP</name>
<comment type="caution">
    <text evidence="1">The sequence shown here is derived from an EMBL/GenBank/DDBJ whole genome shotgun (WGS) entry which is preliminary data.</text>
</comment>
<gene>
    <name evidence="1" type="ORF">RN96_06710</name>
</gene>